<dbReference type="Pfam" id="PF13649">
    <property type="entry name" value="Methyltransf_25"/>
    <property type="match status" value="1"/>
</dbReference>
<gene>
    <name evidence="3" type="ORF">B0J13DRAFT_616601</name>
</gene>
<evidence type="ECO:0000313" key="3">
    <source>
        <dbReference type="EMBL" id="KAH7159802.1"/>
    </source>
</evidence>
<reference evidence="3" key="1">
    <citation type="journal article" date="2021" name="Nat. Commun.">
        <title>Genetic determinants of endophytism in the Arabidopsis root mycobiome.</title>
        <authorList>
            <person name="Mesny F."/>
            <person name="Miyauchi S."/>
            <person name="Thiergart T."/>
            <person name="Pickel B."/>
            <person name="Atanasova L."/>
            <person name="Karlsson M."/>
            <person name="Huettel B."/>
            <person name="Barry K.W."/>
            <person name="Haridas S."/>
            <person name="Chen C."/>
            <person name="Bauer D."/>
            <person name="Andreopoulos W."/>
            <person name="Pangilinan J."/>
            <person name="LaButti K."/>
            <person name="Riley R."/>
            <person name="Lipzen A."/>
            <person name="Clum A."/>
            <person name="Drula E."/>
            <person name="Henrissat B."/>
            <person name="Kohler A."/>
            <person name="Grigoriev I.V."/>
            <person name="Martin F.M."/>
            <person name="Hacquard S."/>
        </authorList>
    </citation>
    <scope>NUCLEOTIDE SEQUENCE</scope>
    <source>
        <strain evidence="3">MPI-CAGE-AT-0021</strain>
    </source>
</reference>
<keyword evidence="3" id="KW-0489">Methyltransferase</keyword>
<dbReference type="PANTHER" id="PTHR43591">
    <property type="entry name" value="METHYLTRANSFERASE"/>
    <property type="match status" value="1"/>
</dbReference>
<accession>A0A9P9JFL8</accession>
<dbReference type="SUPFAM" id="SSF53335">
    <property type="entry name" value="S-adenosyl-L-methionine-dependent methyltransferases"/>
    <property type="match status" value="1"/>
</dbReference>
<protein>
    <submittedName>
        <fullName evidence="3">S-adenosyl-L-methionine-dependent methyltransferase</fullName>
    </submittedName>
</protein>
<dbReference type="Proteomes" id="UP000717696">
    <property type="component" value="Unassembled WGS sequence"/>
</dbReference>
<dbReference type="CDD" id="cd02440">
    <property type="entry name" value="AdoMet_MTases"/>
    <property type="match status" value="1"/>
</dbReference>
<proteinExistence type="inferred from homology"/>
<dbReference type="InterPro" id="IPR029063">
    <property type="entry name" value="SAM-dependent_MTases_sf"/>
</dbReference>
<comment type="similarity">
    <text evidence="1">Belongs to the methyltransferase superfamily. LaeA methyltransferase family.</text>
</comment>
<dbReference type="AlphaFoldDB" id="A0A9P9JFL8"/>
<feature type="domain" description="Methyltransferase" evidence="2">
    <location>
        <begin position="56"/>
        <end position="154"/>
    </location>
</feature>
<dbReference type="GO" id="GO:0008168">
    <property type="term" value="F:methyltransferase activity"/>
    <property type="evidence" value="ECO:0007669"/>
    <property type="project" value="UniProtKB-KW"/>
</dbReference>
<dbReference type="EMBL" id="JAGMUU010000002">
    <property type="protein sequence ID" value="KAH7159802.1"/>
    <property type="molecule type" value="Genomic_DNA"/>
</dbReference>
<evidence type="ECO:0000313" key="4">
    <source>
        <dbReference type="Proteomes" id="UP000717696"/>
    </source>
</evidence>
<dbReference type="OrthoDB" id="2013972at2759"/>
<evidence type="ECO:0000256" key="1">
    <source>
        <dbReference type="ARBA" id="ARBA00038158"/>
    </source>
</evidence>
<name>A0A9P9JFL8_9HYPO</name>
<keyword evidence="3" id="KW-0808">Transferase</keyword>
<evidence type="ECO:0000259" key="2">
    <source>
        <dbReference type="Pfam" id="PF13649"/>
    </source>
</evidence>
<dbReference type="GO" id="GO:0032259">
    <property type="term" value="P:methylation"/>
    <property type="evidence" value="ECO:0007669"/>
    <property type="project" value="UniProtKB-KW"/>
</dbReference>
<comment type="caution">
    <text evidence="3">The sequence shown here is derived from an EMBL/GenBank/DDBJ whole genome shotgun (WGS) entry which is preliminary data.</text>
</comment>
<organism evidence="3 4">
    <name type="scientific">Dactylonectria estremocensis</name>
    <dbReference type="NCBI Taxonomy" id="1079267"/>
    <lineage>
        <taxon>Eukaryota</taxon>
        <taxon>Fungi</taxon>
        <taxon>Dikarya</taxon>
        <taxon>Ascomycota</taxon>
        <taxon>Pezizomycotina</taxon>
        <taxon>Sordariomycetes</taxon>
        <taxon>Hypocreomycetidae</taxon>
        <taxon>Hypocreales</taxon>
        <taxon>Nectriaceae</taxon>
        <taxon>Dactylonectria</taxon>
    </lineage>
</organism>
<keyword evidence="4" id="KW-1185">Reference proteome</keyword>
<dbReference type="InterPro" id="IPR041698">
    <property type="entry name" value="Methyltransf_25"/>
</dbReference>
<sequence length="295" mass="33022">MTSAAAKNLSRVFGNISDFEKGFLLASRGVIRCLINPLLSQMELTEHTTKPVDLFDSACGTAVFTQEVQDTLPKAVLGKSTMLCADSSEQMISIVKKRIDGEAWINVKTSVMDAKNTGLPENSFSHVGIGLALHLIPGPDAVLTDCKRILKPGGLFGATTFHKENTFWIPDMRAAFASFPFDAHFPDEVKMQMHSDGDWTDPAWIEDHLRSEGFSDVQVKLNSGIYHLRDADEYVTTFGAMIGWFMNTWWSEETRKAHPLEEVQKLLKSHLEEKYEGKGWDINYLVICMTGKVEK</sequence>
<dbReference type="Gene3D" id="3.40.50.150">
    <property type="entry name" value="Vaccinia Virus protein VP39"/>
    <property type="match status" value="1"/>
</dbReference>